<keyword evidence="1" id="KW-0812">Transmembrane</keyword>
<feature type="transmembrane region" description="Helical" evidence="1">
    <location>
        <begin position="33"/>
        <end position="54"/>
    </location>
</feature>
<accession>A0A7C5LAJ7</accession>
<gene>
    <name evidence="2" type="ORF">ENM11_04220</name>
</gene>
<reference evidence="2" key="1">
    <citation type="journal article" date="2020" name="mSystems">
        <title>Genome- and Community-Level Interaction Insights into Carbon Utilization and Element Cycling Functions of Hydrothermarchaeota in Hydrothermal Sediment.</title>
        <authorList>
            <person name="Zhou Z."/>
            <person name="Liu Y."/>
            <person name="Xu W."/>
            <person name="Pan J."/>
            <person name="Luo Z.H."/>
            <person name="Li M."/>
        </authorList>
    </citation>
    <scope>NUCLEOTIDE SEQUENCE [LARGE SCALE GENOMIC DNA]</scope>
    <source>
        <strain evidence="2">SpSt-1056</strain>
    </source>
</reference>
<sequence length="103" mass="11196">MNVRLDDQMVLAVIWFFIGFGAGYTVIRLWKVLIAAIAIAVLLPIILSITGMSLPITSENVINAFLSGLNMFARLIASNQYSAIGFLLGVALGVTFFFLRGRG</sequence>
<protein>
    <submittedName>
        <fullName evidence="2">Uncharacterized protein</fullName>
    </submittedName>
</protein>
<proteinExistence type="predicted"/>
<name>A0A7C5LAJ7_CALS0</name>
<keyword evidence="1" id="KW-1133">Transmembrane helix</keyword>
<dbReference type="EMBL" id="DRWN01000029">
    <property type="protein sequence ID" value="HHK68344.1"/>
    <property type="molecule type" value="Genomic_DNA"/>
</dbReference>
<dbReference type="AlphaFoldDB" id="A0A7C5LAJ7"/>
<organism evidence="2">
    <name type="scientific">Caldiarchaeum subterraneum</name>
    <dbReference type="NCBI Taxonomy" id="311458"/>
    <lineage>
        <taxon>Archaea</taxon>
        <taxon>Nitrososphaerota</taxon>
        <taxon>Candidatus Caldarchaeales</taxon>
        <taxon>Candidatus Caldarchaeaceae</taxon>
        <taxon>Candidatus Caldarchaeum</taxon>
    </lineage>
</organism>
<comment type="caution">
    <text evidence="2">The sequence shown here is derived from an EMBL/GenBank/DDBJ whole genome shotgun (WGS) entry which is preliminary data.</text>
</comment>
<evidence type="ECO:0000256" key="1">
    <source>
        <dbReference type="SAM" id="Phobius"/>
    </source>
</evidence>
<feature type="transmembrane region" description="Helical" evidence="1">
    <location>
        <begin position="83"/>
        <end position="99"/>
    </location>
</feature>
<feature type="transmembrane region" description="Helical" evidence="1">
    <location>
        <begin position="9"/>
        <end position="27"/>
    </location>
</feature>
<keyword evidence="1" id="KW-0472">Membrane</keyword>
<evidence type="ECO:0000313" key="2">
    <source>
        <dbReference type="EMBL" id="HHK68344.1"/>
    </source>
</evidence>